<dbReference type="AlphaFoldDB" id="A0A495BMX5"/>
<gene>
    <name evidence="1" type="ORF">C8E02_0012</name>
</gene>
<dbReference type="GO" id="GO:0009360">
    <property type="term" value="C:DNA polymerase III complex"/>
    <property type="evidence" value="ECO:0007669"/>
    <property type="project" value="TreeGrafter"/>
</dbReference>
<dbReference type="RefSeq" id="WP_120809186.1">
    <property type="nucleotide sequence ID" value="NZ_JAYRSL010000006.1"/>
</dbReference>
<proteinExistence type="predicted"/>
<name>A0A495BMX5_VOGIN</name>
<dbReference type="PANTHER" id="PTHR11669:SF8">
    <property type="entry name" value="DNA POLYMERASE III SUBUNIT DELTA"/>
    <property type="match status" value="1"/>
</dbReference>
<dbReference type="InterPro" id="IPR050238">
    <property type="entry name" value="DNA_Rep/Repair_Clamp_Loader"/>
</dbReference>
<reference evidence="1 2" key="1">
    <citation type="submission" date="2018-10" db="EMBL/GenBank/DDBJ databases">
        <title>Genomic Encyclopedia of Type Strains, Phase IV (KMG-IV): sequencing the most valuable type-strain genomes for metagenomic binning, comparative biology and taxonomic classification.</title>
        <authorList>
            <person name="Goeker M."/>
        </authorList>
    </citation>
    <scope>NUCLEOTIDE SEQUENCE [LARGE SCALE GENOMIC DNA]</scope>
    <source>
        <strain evidence="1 2">DSM 3303</strain>
    </source>
</reference>
<dbReference type="Pfam" id="PF13177">
    <property type="entry name" value="DNA_pol3_delta2"/>
    <property type="match status" value="1"/>
</dbReference>
<dbReference type="SUPFAM" id="SSF52540">
    <property type="entry name" value="P-loop containing nucleoside triphosphate hydrolases"/>
    <property type="match status" value="1"/>
</dbReference>
<comment type="caution">
    <text evidence="1">The sequence shown here is derived from an EMBL/GenBank/DDBJ whole genome shotgun (WGS) entry which is preliminary data.</text>
</comment>
<dbReference type="GO" id="GO:0008408">
    <property type="term" value="F:3'-5' exonuclease activity"/>
    <property type="evidence" value="ECO:0007669"/>
    <property type="project" value="InterPro"/>
</dbReference>
<dbReference type="NCBIfam" id="TIGR00678">
    <property type="entry name" value="holB"/>
    <property type="match status" value="1"/>
</dbReference>
<dbReference type="PANTHER" id="PTHR11669">
    <property type="entry name" value="REPLICATION FACTOR C / DNA POLYMERASE III GAMMA-TAU SUBUNIT"/>
    <property type="match status" value="1"/>
</dbReference>
<dbReference type="InterPro" id="IPR004622">
    <property type="entry name" value="DNA_pol_HolB"/>
</dbReference>
<dbReference type="Gene3D" id="3.40.50.300">
    <property type="entry name" value="P-loop containing nucleotide triphosphate hydrolases"/>
    <property type="match status" value="1"/>
</dbReference>
<protein>
    <submittedName>
        <fullName evidence="1">DNA polymerase III delta prime subunit</fullName>
    </submittedName>
</protein>
<dbReference type="InterPro" id="IPR027417">
    <property type="entry name" value="P-loop_NTPase"/>
</dbReference>
<organism evidence="1 2">
    <name type="scientific">Vogesella indigofera</name>
    <name type="common">Pseudomonas indigofera</name>
    <dbReference type="NCBI Taxonomy" id="45465"/>
    <lineage>
        <taxon>Bacteria</taxon>
        <taxon>Pseudomonadati</taxon>
        <taxon>Pseudomonadota</taxon>
        <taxon>Betaproteobacteria</taxon>
        <taxon>Neisseriales</taxon>
        <taxon>Chromobacteriaceae</taxon>
        <taxon>Vogesella</taxon>
    </lineage>
</organism>
<evidence type="ECO:0000313" key="1">
    <source>
        <dbReference type="EMBL" id="RKQ63002.1"/>
    </source>
</evidence>
<sequence length="335" mass="36841">MRYPWQASDWQRLAANFERLPNAWLLSGPAGIGKREFAQEVARSLLCEAPQADHHACGQCQACHWFAAGNHPDLRVLTPHGDDEEAEDGKEAKAPKRKLPVIKIDGVRNVIEFAHLSAHRGGRRVVIVEPAEALNPAAANALLKVLEEPPAEVVFLLVSDAPQRLLPTIKSRCRQFPLSLPSAAQALAWVNEQGVEDAEAELAFHGGMPLFEHDAAEAALRKQFVSGLTECSMGSVLSLADAVDKQKVALELPLRWLGKWLHDLAALRLGGAVRYFPAQQAAMQRLLPRLNIHALMDCQRELTALAPYGQHTLVTRLQLEALLMNYLKAFAGKPT</sequence>
<dbReference type="Proteomes" id="UP000279384">
    <property type="component" value="Unassembled WGS sequence"/>
</dbReference>
<dbReference type="GO" id="GO:0006261">
    <property type="term" value="P:DNA-templated DNA replication"/>
    <property type="evidence" value="ECO:0007669"/>
    <property type="project" value="TreeGrafter"/>
</dbReference>
<dbReference type="GO" id="GO:0003887">
    <property type="term" value="F:DNA-directed DNA polymerase activity"/>
    <property type="evidence" value="ECO:0007669"/>
    <property type="project" value="InterPro"/>
</dbReference>
<dbReference type="EMBL" id="RBID01000001">
    <property type="protein sequence ID" value="RKQ63002.1"/>
    <property type="molecule type" value="Genomic_DNA"/>
</dbReference>
<evidence type="ECO:0000313" key="2">
    <source>
        <dbReference type="Proteomes" id="UP000279384"/>
    </source>
</evidence>
<accession>A0A495BMX5</accession>